<evidence type="ECO:0000259" key="16">
    <source>
        <dbReference type="SMART" id="SM00904"/>
    </source>
</evidence>
<dbReference type="NCBIfam" id="TIGR00083">
    <property type="entry name" value="ribF"/>
    <property type="match status" value="1"/>
</dbReference>
<evidence type="ECO:0000256" key="12">
    <source>
        <dbReference type="ARBA" id="ARBA00023268"/>
    </source>
</evidence>
<keyword evidence="7 15" id="KW-0548">Nucleotidyltransferase</keyword>
<keyword evidence="8 15" id="KW-0547">Nucleotide-binding</keyword>
<dbReference type="UniPathway" id="UPA00277">
    <property type="reaction ID" value="UER00407"/>
</dbReference>
<evidence type="ECO:0000256" key="11">
    <source>
        <dbReference type="ARBA" id="ARBA00022840"/>
    </source>
</evidence>
<organism evidence="17 18">
    <name type="scientific">Pararhodobacter oceanensis</name>
    <dbReference type="NCBI Taxonomy" id="2172121"/>
    <lineage>
        <taxon>Bacteria</taxon>
        <taxon>Pseudomonadati</taxon>
        <taxon>Pseudomonadota</taxon>
        <taxon>Alphaproteobacteria</taxon>
        <taxon>Rhodobacterales</taxon>
        <taxon>Paracoccaceae</taxon>
        <taxon>Pararhodobacter</taxon>
    </lineage>
</organism>
<dbReference type="InterPro" id="IPR015865">
    <property type="entry name" value="Riboflavin_kinase_bac/euk"/>
</dbReference>
<dbReference type="GO" id="GO:0005524">
    <property type="term" value="F:ATP binding"/>
    <property type="evidence" value="ECO:0007669"/>
    <property type="project" value="UniProtKB-UniRule"/>
</dbReference>
<dbReference type="GO" id="GO:0006747">
    <property type="term" value="P:FAD biosynthetic process"/>
    <property type="evidence" value="ECO:0007669"/>
    <property type="project" value="UniProtKB-UniRule"/>
</dbReference>
<evidence type="ECO:0000256" key="9">
    <source>
        <dbReference type="ARBA" id="ARBA00022777"/>
    </source>
</evidence>
<dbReference type="OrthoDB" id="9803667at2"/>
<dbReference type="PANTHER" id="PTHR22749:SF6">
    <property type="entry name" value="RIBOFLAVIN KINASE"/>
    <property type="match status" value="1"/>
</dbReference>
<evidence type="ECO:0000256" key="4">
    <source>
        <dbReference type="ARBA" id="ARBA00022630"/>
    </source>
</evidence>
<keyword evidence="9 15" id="KW-0418">Kinase</keyword>
<dbReference type="UniPathway" id="UPA00276">
    <property type="reaction ID" value="UER00406"/>
</dbReference>
<dbReference type="EMBL" id="QDKM01000007">
    <property type="protein sequence ID" value="PVH27964.1"/>
    <property type="molecule type" value="Genomic_DNA"/>
</dbReference>
<evidence type="ECO:0000256" key="1">
    <source>
        <dbReference type="ARBA" id="ARBA00002121"/>
    </source>
</evidence>
<dbReference type="InterPro" id="IPR023465">
    <property type="entry name" value="Riboflavin_kinase_dom_sf"/>
</dbReference>
<dbReference type="SUPFAM" id="SSF52374">
    <property type="entry name" value="Nucleotidylyl transferase"/>
    <property type="match status" value="1"/>
</dbReference>
<dbReference type="InterPro" id="IPR015864">
    <property type="entry name" value="FAD_synthase"/>
</dbReference>
<proteinExistence type="inferred from homology"/>
<reference evidence="17 18" key="1">
    <citation type="submission" date="2018-04" db="EMBL/GenBank/DDBJ databases">
        <title>Pararhodobacter oceanense sp. nov., isolated from marine intertidal sediment.</title>
        <authorList>
            <person name="Wang X.-L."/>
            <person name="Du Z.-J."/>
        </authorList>
    </citation>
    <scope>NUCLEOTIDE SEQUENCE [LARGE SCALE GENOMIC DNA]</scope>
    <source>
        <strain evidence="17 18">AM505</strain>
    </source>
</reference>
<dbReference type="SMART" id="SM00904">
    <property type="entry name" value="Flavokinase"/>
    <property type="match status" value="1"/>
</dbReference>
<sequence length="308" mass="33622">MQIFKTWTLTDPGARGASVAMGNFDGVHRGHQAVIDAARRADTPLGVITFEPHPREYFAPDAPPFRLMNAEARRNRLERLGVERLYELPFNQALASLPPEDFARDVLSEGLGIKNVVVGEDFCFGHRRAGNVALLQDYGAQMGFEVTVVPLIGKTDGVFSSTAIRKALSEGRARDAAEMLGHRHRIDSEVVHGAKRGRELGYPTANMTVDGLHLPKLGVYAVKAEVMTGPHQGCYDAVASLGVRPMFGVNTPNFEVHLFDFNGDLYGAHLSVALVEYLRPEAKFDGLQALITQMDADSAQAREILAGI</sequence>
<evidence type="ECO:0000256" key="3">
    <source>
        <dbReference type="ARBA" id="ARBA00005201"/>
    </source>
</evidence>
<feature type="domain" description="Riboflavin kinase" evidence="16">
    <location>
        <begin position="179"/>
        <end position="306"/>
    </location>
</feature>
<keyword evidence="12" id="KW-0511">Multifunctional enzyme</keyword>
<dbReference type="SUPFAM" id="SSF82114">
    <property type="entry name" value="Riboflavin kinase-like"/>
    <property type="match status" value="1"/>
</dbReference>
<evidence type="ECO:0000256" key="13">
    <source>
        <dbReference type="ARBA" id="ARBA00047880"/>
    </source>
</evidence>
<gene>
    <name evidence="17" type="ORF">DDE20_14470</name>
</gene>
<keyword evidence="4 15" id="KW-0285">Flavoprotein</keyword>
<dbReference type="EC" id="2.7.1.26" evidence="15"/>
<dbReference type="GO" id="GO:0009398">
    <property type="term" value="P:FMN biosynthetic process"/>
    <property type="evidence" value="ECO:0007669"/>
    <property type="project" value="UniProtKB-UniRule"/>
</dbReference>
<dbReference type="Proteomes" id="UP000245911">
    <property type="component" value="Unassembled WGS sequence"/>
</dbReference>
<dbReference type="NCBIfam" id="NF004160">
    <property type="entry name" value="PRK05627.1-3"/>
    <property type="match status" value="1"/>
</dbReference>
<dbReference type="CDD" id="cd02064">
    <property type="entry name" value="FAD_synthetase_N"/>
    <property type="match status" value="1"/>
</dbReference>
<dbReference type="PANTHER" id="PTHR22749">
    <property type="entry name" value="RIBOFLAVIN KINASE/FMN ADENYLYLTRANSFERASE"/>
    <property type="match status" value="1"/>
</dbReference>
<evidence type="ECO:0000313" key="18">
    <source>
        <dbReference type="Proteomes" id="UP000245911"/>
    </source>
</evidence>
<keyword evidence="6 15" id="KW-0808">Transferase</keyword>
<keyword evidence="5 15" id="KW-0288">FMN</keyword>
<keyword evidence="11 15" id="KW-0067">ATP-binding</keyword>
<evidence type="ECO:0000256" key="6">
    <source>
        <dbReference type="ARBA" id="ARBA00022679"/>
    </source>
</evidence>
<comment type="caution">
    <text evidence="17">The sequence shown here is derived from an EMBL/GenBank/DDBJ whole genome shotgun (WGS) entry which is preliminary data.</text>
</comment>
<dbReference type="Gene3D" id="2.40.30.30">
    <property type="entry name" value="Riboflavin kinase-like"/>
    <property type="match status" value="1"/>
</dbReference>
<comment type="catalytic activity">
    <reaction evidence="13 15">
        <text>riboflavin + ATP = FMN + ADP + H(+)</text>
        <dbReference type="Rhea" id="RHEA:14357"/>
        <dbReference type="ChEBI" id="CHEBI:15378"/>
        <dbReference type="ChEBI" id="CHEBI:30616"/>
        <dbReference type="ChEBI" id="CHEBI:57986"/>
        <dbReference type="ChEBI" id="CHEBI:58210"/>
        <dbReference type="ChEBI" id="CHEBI:456216"/>
        <dbReference type="EC" id="2.7.1.26"/>
    </reaction>
</comment>
<dbReference type="GO" id="GO:0008531">
    <property type="term" value="F:riboflavin kinase activity"/>
    <property type="evidence" value="ECO:0007669"/>
    <property type="project" value="UniProtKB-UniRule"/>
</dbReference>
<comment type="catalytic activity">
    <reaction evidence="14 15">
        <text>FMN + ATP + H(+) = FAD + diphosphate</text>
        <dbReference type="Rhea" id="RHEA:17237"/>
        <dbReference type="ChEBI" id="CHEBI:15378"/>
        <dbReference type="ChEBI" id="CHEBI:30616"/>
        <dbReference type="ChEBI" id="CHEBI:33019"/>
        <dbReference type="ChEBI" id="CHEBI:57692"/>
        <dbReference type="ChEBI" id="CHEBI:58210"/>
        <dbReference type="EC" id="2.7.7.2"/>
    </reaction>
</comment>
<comment type="similarity">
    <text evidence="15">Belongs to the ribF family.</text>
</comment>
<evidence type="ECO:0000256" key="5">
    <source>
        <dbReference type="ARBA" id="ARBA00022643"/>
    </source>
</evidence>
<evidence type="ECO:0000313" key="17">
    <source>
        <dbReference type="EMBL" id="PVH27964.1"/>
    </source>
</evidence>
<comment type="function">
    <text evidence="1">Catalyzes the phosphorylation of riboflavin to FMN followed by the adenylation of FMN to FAD.</text>
</comment>
<dbReference type="InterPro" id="IPR002606">
    <property type="entry name" value="Riboflavin_kinase_bac"/>
</dbReference>
<dbReference type="AlphaFoldDB" id="A0A2T8HRB4"/>
<name>A0A2T8HRB4_9RHOB</name>
<protein>
    <recommendedName>
        <fullName evidence="15">Riboflavin biosynthesis protein</fullName>
    </recommendedName>
    <domain>
        <recommendedName>
            <fullName evidence="15">Riboflavin kinase</fullName>
            <ecNumber evidence="15">2.7.1.26</ecNumber>
        </recommendedName>
        <alternativeName>
            <fullName evidence="15">Flavokinase</fullName>
        </alternativeName>
    </domain>
    <domain>
        <recommendedName>
            <fullName evidence="15">FMN adenylyltransferase</fullName>
            <ecNumber evidence="15">2.7.7.2</ecNumber>
        </recommendedName>
        <alternativeName>
            <fullName evidence="15">FAD pyrophosphorylase</fullName>
        </alternativeName>
        <alternativeName>
            <fullName evidence="15">FAD synthase</fullName>
        </alternativeName>
    </domain>
</protein>
<comment type="pathway">
    <text evidence="3 15">Cofactor biosynthesis; FMN biosynthesis; FMN from riboflavin (ATP route): step 1/1.</text>
</comment>
<keyword evidence="10 15" id="KW-0274">FAD</keyword>
<dbReference type="Pfam" id="PF06574">
    <property type="entry name" value="FAD_syn"/>
    <property type="match status" value="1"/>
</dbReference>
<accession>A0A2T8HRB4</accession>
<dbReference type="InterPro" id="IPR023468">
    <property type="entry name" value="Riboflavin_kinase"/>
</dbReference>
<dbReference type="PIRSF" id="PIRSF004491">
    <property type="entry name" value="FAD_Synth"/>
    <property type="match status" value="1"/>
</dbReference>
<evidence type="ECO:0000256" key="7">
    <source>
        <dbReference type="ARBA" id="ARBA00022695"/>
    </source>
</evidence>
<comment type="pathway">
    <text evidence="2 15">Cofactor biosynthesis; FAD biosynthesis; FAD from FMN: step 1/1.</text>
</comment>
<evidence type="ECO:0000256" key="10">
    <source>
        <dbReference type="ARBA" id="ARBA00022827"/>
    </source>
</evidence>
<evidence type="ECO:0000256" key="2">
    <source>
        <dbReference type="ARBA" id="ARBA00004726"/>
    </source>
</evidence>
<evidence type="ECO:0000256" key="8">
    <source>
        <dbReference type="ARBA" id="ARBA00022741"/>
    </source>
</evidence>
<evidence type="ECO:0000256" key="15">
    <source>
        <dbReference type="PIRNR" id="PIRNR004491"/>
    </source>
</evidence>
<dbReference type="Gene3D" id="3.40.50.620">
    <property type="entry name" value="HUPs"/>
    <property type="match status" value="1"/>
</dbReference>
<dbReference type="Pfam" id="PF01687">
    <property type="entry name" value="Flavokinase"/>
    <property type="match status" value="1"/>
</dbReference>
<keyword evidence="18" id="KW-1185">Reference proteome</keyword>
<dbReference type="InterPro" id="IPR014729">
    <property type="entry name" value="Rossmann-like_a/b/a_fold"/>
</dbReference>
<dbReference type="GO" id="GO:0003919">
    <property type="term" value="F:FMN adenylyltransferase activity"/>
    <property type="evidence" value="ECO:0007669"/>
    <property type="project" value="UniProtKB-UniRule"/>
</dbReference>
<dbReference type="GO" id="GO:0009231">
    <property type="term" value="P:riboflavin biosynthetic process"/>
    <property type="evidence" value="ECO:0007669"/>
    <property type="project" value="InterPro"/>
</dbReference>
<dbReference type="RefSeq" id="WP_116559232.1">
    <property type="nucleotide sequence ID" value="NZ_QDKM01000007.1"/>
</dbReference>
<dbReference type="EC" id="2.7.7.2" evidence="15"/>
<evidence type="ECO:0000256" key="14">
    <source>
        <dbReference type="ARBA" id="ARBA00049494"/>
    </source>
</evidence>
<dbReference type="FunFam" id="3.40.50.620:FF:000021">
    <property type="entry name" value="Riboflavin biosynthesis protein"/>
    <property type="match status" value="1"/>
</dbReference>